<dbReference type="RefSeq" id="WP_229658000.1">
    <property type="nucleotide sequence ID" value="NZ_BMNJ01000007.1"/>
</dbReference>
<dbReference type="Proteomes" id="UP000614239">
    <property type="component" value="Unassembled WGS sequence"/>
</dbReference>
<evidence type="ECO:0000256" key="1">
    <source>
        <dbReference type="SAM" id="MobiDB-lite"/>
    </source>
</evidence>
<sequence length="258" mass="27668">MSASELSPRIGAPPEEPARADERVPASPAPTPDNGARSALLRRRLVLGGALMSLIGGGGALGYRYFSTQETSCDDWQVLFDGYGDATCQGGALHLAPNPATEDERTHAALAISTTASIADRTTQTITSMMTTEKQLRQGTEPNPWEVAWLMWSFQDNEHFYALALKPNGWEVSKQDPAYPGNQRFLASAHEPSFEIGVAHLAQVRVDTTGDAVAFTVTADGQDLGVIEDSDSPYRSGPVGAYTEDAVVTFAATTYSRN</sequence>
<dbReference type="Gene3D" id="2.60.120.560">
    <property type="entry name" value="Exo-inulinase, domain 1"/>
    <property type="match status" value="1"/>
</dbReference>
<reference evidence="2" key="1">
    <citation type="journal article" date="2014" name="Int. J. Syst. Evol. Microbiol.">
        <title>Complete genome sequence of Corynebacterium casei LMG S-19264T (=DSM 44701T), isolated from a smear-ripened cheese.</title>
        <authorList>
            <consortium name="US DOE Joint Genome Institute (JGI-PGF)"/>
            <person name="Walter F."/>
            <person name="Albersmeier A."/>
            <person name="Kalinowski J."/>
            <person name="Ruckert C."/>
        </authorList>
    </citation>
    <scope>NUCLEOTIDE SEQUENCE</scope>
    <source>
        <strain evidence="2">CGMCC 4.7372</strain>
    </source>
</reference>
<dbReference type="EMBL" id="BMNJ01000007">
    <property type="protein sequence ID" value="GGO99987.1"/>
    <property type="molecule type" value="Genomic_DNA"/>
</dbReference>
<evidence type="ECO:0000313" key="3">
    <source>
        <dbReference type="Proteomes" id="UP000614239"/>
    </source>
</evidence>
<comment type="caution">
    <text evidence="2">The sequence shown here is derived from an EMBL/GenBank/DDBJ whole genome shotgun (WGS) entry which is preliminary data.</text>
</comment>
<accession>A0A8H9HA78</accession>
<evidence type="ECO:0000313" key="2">
    <source>
        <dbReference type="EMBL" id="GGO99987.1"/>
    </source>
</evidence>
<evidence type="ECO:0008006" key="4">
    <source>
        <dbReference type="Google" id="ProtNLM"/>
    </source>
</evidence>
<proteinExistence type="predicted"/>
<protein>
    <recommendedName>
        <fullName evidence="4">Calcium-binding protein</fullName>
    </recommendedName>
</protein>
<dbReference type="AlphaFoldDB" id="A0A8H9HA78"/>
<reference evidence="2" key="2">
    <citation type="submission" date="2020-09" db="EMBL/GenBank/DDBJ databases">
        <authorList>
            <person name="Sun Q."/>
            <person name="Zhou Y."/>
        </authorList>
    </citation>
    <scope>NUCLEOTIDE SEQUENCE</scope>
    <source>
        <strain evidence="2">CGMCC 4.7372</strain>
    </source>
</reference>
<feature type="region of interest" description="Disordered" evidence="1">
    <location>
        <begin position="1"/>
        <end position="37"/>
    </location>
</feature>
<keyword evidence="3" id="KW-1185">Reference proteome</keyword>
<organism evidence="2 3">
    <name type="scientific">Actinomyces gaoshouyii</name>
    <dbReference type="NCBI Taxonomy" id="1960083"/>
    <lineage>
        <taxon>Bacteria</taxon>
        <taxon>Bacillati</taxon>
        <taxon>Actinomycetota</taxon>
        <taxon>Actinomycetes</taxon>
        <taxon>Actinomycetales</taxon>
        <taxon>Actinomycetaceae</taxon>
        <taxon>Actinomyces</taxon>
    </lineage>
</organism>
<gene>
    <name evidence="2" type="ORF">GCM10011612_18570</name>
</gene>
<name>A0A8H9HA78_9ACTO</name>